<dbReference type="Gene3D" id="3.40.50.720">
    <property type="entry name" value="NAD(P)-binding Rossmann-like Domain"/>
    <property type="match status" value="1"/>
</dbReference>
<dbReference type="RefSeq" id="WP_091911945.1">
    <property type="nucleotide sequence ID" value="NZ_FNLO01000013.1"/>
</dbReference>
<evidence type="ECO:0000256" key="1">
    <source>
        <dbReference type="ARBA" id="ARBA00006484"/>
    </source>
</evidence>
<evidence type="ECO:0000313" key="3">
    <source>
        <dbReference type="Proteomes" id="UP000243719"/>
    </source>
</evidence>
<organism evidence="2 3">
    <name type="scientific">Chitinasiproducens palmae</name>
    <dbReference type="NCBI Taxonomy" id="1770053"/>
    <lineage>
        <taxon>Bacteria</taxon>
        <taxon>Pseudomonadati</taxon>
        <taxon>Pseudomonadota</taxon>
        <taxon>Betaproteobacteria</taxon>
        <taxon>Burkholderiales</taxon>
        <taxon>Burkholderiaceae</taxon>
        <taxon>Chitinasiproducens</taxon>
    </lineage>
</organism>
<reference evidence="3" key="1">
    <citation type="submission" date="2016-09" db="EMBL/GenBank/DDBJ databases">
        <authorList>
            <person name="Varghese N."/>
            <person name="Submissions S."/>
        </authorList>
    </citation>
    <scope>NUCLEOTIDE SEQUENCE [LARGE SCALE GENOMIC DNA]</scope>
    <source>
        <strain evidence="3">JS23</strain>
    </source>
</reference>
<dbReference type="EMBL" id="FNLO01000013">
    <property type="protein sequence ID" value="SDV50742.1"/>
    <property type="molecule type" value="Genomic_DNA"/>
</dbReference>
<dbReference type="CDD" id="cd05233">
    <property type="entry name" value="SDR_c"/>
    <property type="match status" value="1"/>
</dbReference>
<comment type="similarity">
    <text evidence="1">Belongs to the short-chain dehydrogenases/reductases (SDR) family.</text>
</comment>
<dbReference type="SUPFAM" id="SSF51735">
    <property type="entry name" value="NAD(P)-binding Rossmann-fold domains"/>
    <property type="match status" value="1"/>
</dbReference>
<protein>
    <submittedName>
        <fullName evidence="2">3-oxoacyl-[acyl-carrier protein] reductase</fullName>
    </submittedName>
</protein>
<sequence length="254" mass="26392">MHLDFTGRRVVVTGGTRGIGRAIALAFAAAGADVSVCARRSDGLDDVARALAAHGHRVHTARCDLAEADQIDAYIGAAAAELGGIDVLVNNASGFGLPDDEAAWQASTRIDLMATVRAGHAALPHLRTASASRRSPSIINIASISGFRPNARTPAYAAVKAAVIHYTGSHALALAPERIRVNAIAPGAIVFPGGTWDERRRTDPALYQRIEAGIPFGALGAPEDVAHAAVFLASEQARWITGQTLTVDGGQVLV</sequence>
<name>A0A1H2PW56_9BURK</name>
<dbReference type="FunFam" id="3.40.50.720:FF:000084">
    <property type="entry name" value="Short-chain dehydrogenase reductase"/>
    <property type="match status" value="1"/>
</dbReference>
<dbReference type="Pfam" id="PF13561">
    <property type="entry name" value="adh_short_C2"/>
    <property type="match status" value="1"/>
</dbReference>
<gene>
    <name evidence="2" type="ORF">SAMN05216551_11363</name>
</gene>
<dbReference type="PANTHER" id="PTHR42760">
    <property type="entry name" value="SHORT-CHAIN DEHYDROGENASES/REDUCTASES FAMILY MEMBER"/>
    <property type="match status" value="1"/>
</dbReference>
<dbReference type="PRINTS" id="PR00080">
    <property type="entry name" value="SDRFAMILY"/>
</dbReference>
<dbReference type="PRINTS" id="PR00081">
    <property type="entry name" value="GDHRDH"/>
</dbReference>
<accession>A0A1H2PW56</accession>
<dbReference type="GO" id="GO:0030497">
    <property type="term" value="P:fatty acid elongation"/>
    <property type="evidence" value="ECO:0007669"/>
    <property type="project" value="TreeGrafter"/>
</dbReference>
<dbReference type="OrthoDB" id="8959163at2"/>
<dbReference type="GO" id="GO:0016616">
    <property type="term" value="F:oxidoreductase activity, acting on the CH-OH group of donors, NAD or NADP as acceptor"/>
    <property type="evidence" value="ECO:0007669"/>
    <property type="project" value="TreeGrafter"/>
</dbReference>
<dbReference type="Proteomes" id="UP000243719">
    <property type="component" value="Unassembled WGS sequence"/>
</dbReference>
<dbReference type="InterPro" id="IPR002347">
    <property type="entry name" value="SDR_fam"/>
</dbReference>
<keyword evidence="3" id="KW-1185">Reference proteome</keyword>
<dbReference type="STRING" id="1770053.SAMN05216551_11363"/>
<proteinExistence type="inferred from homology"/>
<dbReference type="PANTHER" id="PTHR42760:SF40">
    <property type="entry name" value="3-OXOACYL-[ACYL-CARRIER-PROTEIN] REDUCTASE, CHLOROPLASTIC"/>
    <property type="match status" value="1"/>
</dbReference>
<dbReference type="AlphaFoldDB" id="A0A1H2PW56"/>
<dbReference type="InterPro" id="IPR036291">
    <property type="entry name" value="NAD(P)-bd_dom_sf"/>
</dbReference>
<evidence type="ECO:0000313" key="2">
    <source>
        <dbReference type="EMBL" id="SDV50742.1"/>
    </source>
</evidence>